<reference evidence="5 6" key="1">
    <citation type="submission" date="2018-06" db="EMBL/GenBank/DDBJ databases">
        <title>Genomic Encyclopedia of Type Strains, Phase III (KMG-III): the genomes of soil and plant-associated and newly described type strains.</title>
        <authorList>
            <person name="Whitman W."/>
        </authorList>
    </citation>
    <scope>NUCLEOTIDE SEQUENCE [LARGE SCALE GENOMIC DNA]</scope>
    <source>
        <strain evidence="5 6">JA737</strain>
    </source>
</reference>
<dbReference type="GO" id="GO:0015074">
    <property type="term" value="P:DNA integration"/>
    <property type="evidence" value="ECO:0007669"/>
    <property type="project" value="UniProtKB-KW"/>
</dbReference>
<organism evidence="5 6">
    <name type="scientific">Rhodobacter viridis</name>
    <dbReference type="NCBI Taxonomy" id="1054202"/>
    <lineage>
        <taxon>Bacteria</taxon>
        <taxon>Pseudomonadati</taxon>
        <taxon>Pseudomonadota</taxon>
        <taxon>Alphaproteobacteria</taxon>
        <taxon>Rhodobacterales</taxon>
        <taxon>Rhodobacter group</taxon>
        <taxon>Rhodobacter</taxon>
    </lineage>
</organism>
<keyword evidence="3" id="KW-0238">DNA-binding</keyword>
<dbReference type="SUPFAM" id="SSF56349">
    <property type="entry name" value="DNA breaking-rejoining enzymes"/>
    <property type="match status" value="1"/>
</dbReference>
<protein>
    <recommendedName>
        <fullName evidence="7">Phage integrase family protein</fullName>
    </recommendedName>
</protein>
<dbReference type="InterPro" id="IPR013762">
    <property type="entry name" value="Integrase-like_cat_sf"/>
</dbReference>
<proteinExistence type="inferred from homology"/>
<evidence type="ECO:0008006" key="7">
    <source>
        <dbReference type="Google" id="ProtNLM"/>
    </source>
</evidence>
<evidence type="ECO:0000256" key="4">
    <source>
        <dbReference type="ARBA" id="ARBA00023172"/>
    </source>
</evidence>
<dbReference type="EMBL" id="QJTK01000004">
    <property type="protein sequence ID" value="PYF10528.1"/>
    <property type="molecule type" value="Genomic_DNA"/>
</dbReference>
<evidence type="ECO:0000256" key="3">
    <source>
        <dbReference type="ARBA" id="ARBA00023125"/>
    </source>
</evidence>
<dbReference type="AlphaFoldDB" id="A0A318U274"/>
<comment type="similarity">
    <text evidence="1">Belongs to the 'phage' integrase family.</text>
</comment>
<evidence type="ECO:0000256" key="1">
    <source>
        <dbReference type="ARBA" id="ARBA00008857"/>
    </source>
</evidence>
<gene>
    <name evidence="5" type="ORF">C8J30_1045</name>
</gene>
<keyword evidence="6" id="KW-1185">Reference proteome</keyword>
<dbReference type="CDD" id="cd01184">
    <property type="entry name" value="INT_C_like_1"/>
    <property type="match status" value="1"/>
</dbReference>
<evidence type="ECO:0000256" key="2">
    <source>
        <dbReference type="ARBA" id="ARBA00022908"/>
    </source>
</evidence>
<dbReference type="PANTHER" id="PTHR30349:SF41">
    <property type="entry name" value="INTEGRASE_RECOMBINASE PROTEIN MJ0367-RELATED"/>
    <property type="match status" value="1"/>
</dbReference>
<dbReference type="PANTHER" id="PTHR30349">
    <property type="entry name" value="PHAGE INTEGRASE-RELATED"/>
    <property type="match status" value="1"/>
</dbReference>
<name>A0A318U274_9RHOB</name>
<dbReference type="InterPro" id="IPR011010">
    <property type="entry name" value="DNA_brk_join_enz"/>
</dbReference>
<sequence length="683" mass="76853">MRVTPYLCQRRGRFYFRRRVPGFSPKMRPVMVSLGTTDARTAFKLCVQLTAHMDLMLTDTLHSPLSDADITAFFHAELLSYLGSLREQRLHERIDGSLTSEKARKNRLEALVLRGMVEDGLREEMPTERSNALEAGESETARSLYDAHLQHFLRPAFNDDIQRRAIALLGNRDLTAFDKLQLRWAAVEARAAAHEAVEAVPLHRAETARGAAIALLHDMLGAALPTVTIPDHPPQMTPPVAAAPPVAAPIPVPSGPAPDPVAPLTPGVELITGRFTATTLKAQREQAENQPEIGQFDGHASAPQNEAIFGTDLFGTTVRMNRRSRAKDESCTQKLKTVTLFIYLTGVQRVTEIRQHHLDLFGREIEHNLPKYYWKSPSQQDLTYRELLDTCRNLPRDAIGVSRGTIKRHVTVMKEIIGYAAQEGHGAAFAPATAHLLPPEERTEAEKRPVFTAEQVRKVFSHPLWTGCKSEYRRHTPGKKVVKDHHFWVNLLLVYTGARRSEIAGLQATDLSEENGIPFISVRPNHLRGLKNRHSKRRIPLHPHLIEEGFLEFVEKARNRGAPILFPEAIPANKRAAVLRDTDARPSYDPKFGDALDHVWRECLERSLPDAPKGLCLHSLRGYVNDTLINLREADGRTQMVPDIDRRDLMGHVATDTNEANYRRDEKPLGRLYEAVKLLPRVF</sequence>
<keyword evidence="2" id="KW-0229">DNA integration</keyword>
<accession>A0A318U274</accession>
<comment type="caution">
    <text evidence="5">The sequence shown here is derived from an EMBL/GenBank/DDBJ whole genome shotgun (WGS) entry which is preliminary data.</text>
</comment>
<dbReference type="Gene3D" id="1.10.443.10">
    <property type="entry name" value="Intergrase catalytic core"/>
    <property type="match status" value="1"/>
</dbReference>
<evidence type="ECO:0000313" key="6">
    <source>
        <dbReference type="Proteomes" id="UP000247727"/>
    </source>
</evidence>
<dbReference type="InterPro" id="IPR050090">
    <property type="entry name" value="Tyrosine_recombinase_XerCD"/>
</dbReference>
<dbReference type="GO" id="GO:0003677">
    <property type="term" value="F:DNA binding"/>
    <property type="evidence" value="ECO:0007669"/>
    <property type="project" value="UniProtKB-KW"/>
</dbReference>
<dbReference type="Proteomes" id="UP000247727">
    <property type="component" value="Unassembled WGS sequence"/>
</dbReference>
<evidence type="ECO:0000313" key="5">
    <source>
        <dbReference type="EMBL" id="PYF10528.1"/>
    </source>
</evidence>
<dbReference type="GO" id="GO:0006310">
    <property type="term" value="P:DNA recombination"/>
    <property type="evidence" value="ECO:0007669"/>
    <property type="project" value="UniProtKB-KW"/>
</dbReference>
<keyword evidence="4" id="KW-0233">DNA recombination</keyword>